<gene>
    <name evidence="2" type="ORF">SAMN04488105_10986</name>
</gene>
<protein>
    <submittedName>
        <fullName evidence="2">Uncharacterized protein</fullName>
    </submittedName>
</protein>
<accession>A0A1G7GMC1</accession>
<keyword evidence="1" id="KW-1133">Transmembrane helix</keyword>
<reference evidence="3" key="1">
    <citation type="submission" date="2016-10" db="EMBL/GenBank/DDBJ databases">
        <authorList>
            <person name="Varghese N."/>
            <person name="Submissions S."/>
        </authorList>
    </citation>
    <scope>NUCLEOTIDE SEQUENCE [LARGE SCALE GENOMIC DNA]</scope>
    <source>
        <strain evidence="3">DSM 10146</strain>
    </source>
</reference>
<keyword evidence="1" id="KW-0472">Membrane</keyword>
<sequence>MRASGIPYAGIVLPDPAAFDLQRALADAAEVLRRLDGASGEPLRRSSKRAAVMADRLGIAIRPPEPGAAPCRAEIRVIAKSGGVPGGELVASVLAQVVLALLVHVPARQIEWFSPDTLIGPEDFVELNRYVSPRRRGAPVADPMPELLPEPEPARLSPVEEEMALTASIRAAMFEAEAEAAQNRRLSSRLLPVLRQRIRSQKPVEPRAATTAYAATGGLALASVPVAAVLHVAARLRAMDLRFVARMLSVVVIFAVLQNTGVLRQVVTGLMH</sequence>
<feature type="transmembrane region" description="Helical" evidence="1">
    <location>
        <begin position="243"/>
        <end position="263"/>
    </location>
</feature>
<evidence type="ECO:0000256" key="1">
    <source>
        <dbReference type="SAM" id="Phobius"/>
    </source>
</evidence>
<keyword evidence="1" id="KW-0812">Transmembrane</keyword>
<dbReference type="EMBL" id="FNAV01000009">
    <property type="protein sequence ID" value="SDE89203.1"/>
    <property type="molecule type" value="Genomic_DNA"/>
</dbReference>
<dbReference type="AlphaFoldDB" id="A0A1G7GMC1"/>
<proteinExistence type="predicted"/>
<dbReference type="OrthoDB" id="7831789at2"/>
<evidence type="ECO:0000313" key="2">
    <source>
        <dbReference type="EMBL" id="SDE89203.1"/>
    </source>
</evidence>
<keyword evidence="3" id="KW-1185">Reference proteome</keyword>
<dbReference type="RefSeq" id="WP_089960513.1">
    <property type="nucleotide sequence ID" value="NZ_FNAV01000009.1"/>
</dbReference>
<dbReference type="Proteomes" id="UP000198994">
    <property type="component" value="Unassembled WGS sequence"/>
</dbReference>
<organism evidence="2 3">
    <name type="scientific">Salipiger thiooxidans</name>
    <dbReference type="NCBI Taxonomy" id="282683"/>
    <lineage>
        <taxon>Bacteria</taxon>
        <taxon>Pseudomonadati</taxon>
        <taxon>Pseudomonadota</taxon>
        <taxon>Alphaproteobacteria</taxon>
        <taxon>Rhodobacterales</taxon>
        <taxon>Roseobacteraceae</taxon>
        <taxon>Salipiger</taxon>
    </lineage>
</organism>
<evidence type="ECO:0000313" key="3">
    <source>
        <dbReference type="Proteomes" id="UP000198994"/>
    </source>
</evidence>
<name>A0A1G7GMC1_9RHOB</name>
<feature type="transmembrane region" description="Helical" evidence="1">
    <location>
        <begin position="212"/>
        <end position="234"/>
    </location>
</feature>